<name>A0A9D3SX85_9TELE</name>
<evidence type="ECO:0000313" key="9">
    <source>
        <dbReference type="Proteomes" id="UP000824219"/>
    </source>
</evidence>
<dbReference type="Gene3D" id="6.10.110.10">
    <property type="match status" value="1"/>
</dbReference>
<evidence type="ECO:0000256" key="1">
    <source>
        <dbReference type="ARBA" id="ARBA00004141"/>
    </source>
</evidence>
<dbReference type="Pfam" id="PF06140">
    <property type="entry name" value="Ifi-6-16"/>
    <property type="match status" value="1"/>
</dbReference>
<feature type="transmembrane region" description="Helical" evidence="7">
    <location>
        <begin position="54"/>
        <end position="74"/>
    </location>
</feature>
<evidence type="ECO:0000256" key="6">
    <source>
        <dbReference type="SAM" id="MobiDB-lite"/>
    </source>
</evidence>
<organism evidence="8 9">
    <name type="scientific">Hemibagrus wyckioides</name>
    <dbReference type="NCBI Taxonomy" id="337641"/>
    <lineage>
        <taxon>Eukaryota</taxon>
        <taxon>Metazoa</taxon>
        <taxon>Chordata</taxon>
        <taxon>Craniata</taxon>
        <taxon>Vertebrata</taxon>
        <taxon>Euteleostomi</taxon>
        <taxon>Actinopterygii</taxon>
        <taxon>Neopterygii</taxon>
        <taxon>Teleostei</taxon>
        <taxon>Ostariophysi</taxon>
        <taxon>Siluriformes</taxon>
        <taxon>Bagridae</taxon>
        <taxon>Hemibagrus</taxon>
    </lineage>
</organism>
<sequence>MKKAVKTAIGITAGVAAGTVGTVVLAPAVLGLVGFGTAGISAGSIAASMMSSAAIANGGGVAAGSLVAVLQSVGAAGFSAATTAGVASTGGVIGGIVGWFSGRKDKGQPPNTPTNKKPPGNETGNSSPPEDEEENEGLSNDPSPKELQKFLDKQVKEKLSAVAGLPADVTMPNDEQTSSGIAIVSSDTETVSNVANDIKNPARGCGAYNV</sequence>
<protein>
    <submittedName>
        <fullName evidence="8">Uncharacterized protein</fullName>
    </submittedName>
</protein>
<keyword evidence="4 7" id="KW-1133">Transmembrane helix</keyword>
<dbReference type="Proteomes" id="UP000824219">
    <property type="component" value="Linkage Group LG03"/>
</dbReference>
<evidence type="ECO:0000256" key="7">
    <source>
        <dbReference type="SAM" id="Phobius"/>
    </source>
</evidence>
<feature type="transmembrane region" description="Helical" evidence="7">
    <location>
        <begin position="80"/>
        <end position="100"/>
    </location>
</feature>
<feature type="compositionally biased region" description="Low complexity" evidence="6">
    <location>
        <begin position="113"/>
        <end position="128"/>
    </location>
</feature>
<keyword evidence="3 7" id="KW-0812">Transmembrane</keyword>
<feature type="region of interest" description="Disordered" evidence="6">
    <location>
        <begin position="101"/>
        <end position="153"/>
    </location>
</feature>
<evidence type="ECO:0000256" key="4">
    <source>
        <dbReference type="ARBA" id="ARBA00022989"/>
    </source>
</evidence>
<comment type="subcellular location">
    <subcellularLocation>
        <location evidence="1">Membrane</location>
        <topology evidence="1">Multi-pass membrane protein</topology>
    </subcellularLocation>
</comment>
<evidence type="ECO:0000256" key="5">
    <source>
        <dbReference type="ARBA" id="ARBA00023136"/>
    </source>
</evidence>
<dbReference type="PANTHER" id="PTHR16932:SF38">
    <property type="entry name" value="INTERFERON ALPHA INDUCIBLE PROTEIN 46-RELATED"/>
    <property type="match status" value="1"/>
</dbReference>
<dbReference type="GO" id="GO:0001836">
    <property type="term" value="P:release of cytochrome c from mitochondria"/>
    <property type="evidence" value="ECO:0007669"/>
    <property type="project" value="TreeGrafter"/>
</dbReference>
<evidence type="ECO:0000256" key="2">
    <source>
        <dbReference type="ARBA" id="ARBA00007262"/>
    </source>
</evidence>
<comment type="similarity">
    <text evidence="2">Belongs to the IFI6/IFI27 family.</text>
</comment>
<dbReference type="EMBL" id="JAHKSW010000003">
    <property type="protein sequence ID" value="KAG7334473.1"/>
    <property type="molecule type" value="Genomic_DNA"/>
</dbReference>
<evidence type="ECO:0000313" key="8">
    <source>
        <dbReference type="EMBL" id="KAG7334473.1"/>
    </source>
</evidence>
<gene>
    <name evidence="8" type="ORF">KOW79_002880</name>
</gene>
<dbReference type="GO" id="GO:0097193">
    <property type="term" value="P:intrinsic apoptotic signaling pathway"/>
    <property type="evidence" value="ECO:0007669"/>
    <property type="project" value="TreeGrafter"/>
</dbReference>
<proteinExistence type="inferred from homology"/>
<dbReference type="InterPro" id="IPR038213">
    <property type="entry name" value="IFI6/IFI27-like_sf"/>
</dbReference>
<dbReference type="InterPro" id="IPR009311">
    <property type="entry name" value="IFI6/IFI27-like"/>
</dbReference>
<dbReference type="PANTHER" id="PTHR16932">
    <property type="entry name" value="INTERFERON ALPHA-INDUCIBLE PROTEIN 27"/>
    <property type="match status" value="1"/>
</dbReference>
<keyword evidence="9" id="KW-1185">Reference proteome</keyword>
<evidence type="ECO:0000256" key="3">
    <source>
        <dbReference type="ARBA" id="ARBA00022692"/>
    </source>
</evidence>
<dbReference type="AlphaFoldDB" id="A0A9D3SX85"/>
<comment type="caution">
    <text evidence="8">The sequence shown here is derived from an EMBL/GenBank/DDBJ whole genome shotgun (WGS) entry which is preliminary data.</text>
</comment>
<keyword evidence="5 7" id="KW-0472">Membrane</keyword>
<accession>A0A9D3SX85</accession>
<feature type="compositionally biased region" description="Basic and acidic residues" evidence="6">
    <location>
        <begin position="143"/>
        <end position="153"/>
    </location>
</feature>
<dbReference type="GO" id="GO:0031966">
    <property type="term" value="C:mitochondrial membrane"/>
    <property type="evidence" value="ECO:0007669"/>
    <property type="project" value="TreeGrafter"/>
</dbReference>
<reference evidence="8 9" key="1">
    <citation type="submission" date="2021-06" db="EMBL/GenBank/DDBJ databases">
        <title>Chromosome-level genome assembly of the red-tail catfish (Hemibagrus wyckioides).</title>
        <authorList>
            <person name="Shao F."/>
        </authorList>
    </citation>
    <scope>NUCLEOTIDE SEQUENCE [LARGE SCALE GENOMIC DNA]</scope>
    <source>
        <strain evidence="8">EC202008001</strain>
        <tissue evidence="8">Blood</tissue>
    </source>
</reference>